<proteinExistence type="predicted"/>
<accession>A0ABZ2RMT5</accession>
<keyword evidence="2" id="KW-1185">Reference proteome</keyword>
<dbReference type="RefSeq" id="WP_205499447.1">
    <property type="nucleotide sequence ID" value="NZ_CP148066.1"/>
</dbReference>
<evidence type="ECO:0008006" key="3">
    <source>
        <dbReference type="Google" id="ProtNLM"/>
    </source>
</evidence>
<gene>
    <name evidence="1" type="ORF">WG616_03070</name>
</gene>
<dbReference type="Proteomes" id="UP001460679">
    <property type="component" value="Chromosome"/>
</dbReference>
<reference evidence="1" key="1">
    <citation type="submission" date="2024-03" db="EMBL/GenBank/DDBJ databases">
        <title>Complete genome sequence of Mycoplasma gypis type strain B1/T1.</title>
        <authorList>
            <person name="Spergser J."/>
        </authorList>
    </citation>
    <scope>NUCLEOTIDE SEQUENCE [LARGE SCALE GENOMIC DNA]</scope>
    <source>
        <strain evidence="1">B1/T1</strain>
    </source>
</reference>
<dbReference type="EMBL" id="CP148066">
    <property type="protein sequence ID" value="WXL28321.1"/>
    <property type="molecule type" value="Genomic_DNA"/>
</dbReference>
<evidence type="ECO:0000313" key="1">
    <source>
        <dbReference type="EMBL" id="WXL28321.1"/>
    </source>
</evidence>
<name>A0ABZ2RMT5_9BACT</name>
<organism evidence="1 2">
    <name type="scientific">[Mycoplasma] gypis</name>
    <dbReference type="NCBI Taxonomy" id="92404"/>
    <lineage>
        <taxon>Bacteria</taxon>
        <taxon>Bacillati</taxon>
        <taxon>Mycoplasmatota</taxon>
        <taxon>Mycoplasmoidales</taxon>
        <taxon>Metamycoplasmataceae</taxon>
        <taxon>Metamycoplasma</taxon>
    </lineage>
</organism>
<protein>
    <recommendedName>
        <fullName evidence="3">Lipoprotein</fullName>
    </recommendedName>
</protein>
<evidence type="ECO:0000313" key="2">
    <source>
        <dbReference type="Proteomes" id="UP001460679"/>
    </source>
</evidence>
<sequence length="123" mass="14213">MITPLLAASCNQSTKIVKAKEHSLGESFETYHDKNTETASDKTIESSFDKKIETVNVEAGVLLDYDDIMDYSNSPNKQLFLQYVYTNKDELRKDVAKYLEDTFGKYSKKFIFLLVFNLQQFDN</sequence>